<name>A0ABS7A3R2_9PROT</name>
<evidence type="ECO:0000313" key="2">
    <source>
        <dbReference type="EMBL" id="MBW6396803.1"/>
    </source>
</evidence>
<comment type="caution">
    <text evidence="2">The sequence shown here is derived from an EMBL/GenBank/DDBJ whole genome shotgun (WGS) entry which is preliminary data.</text>
</comment>
<reference evidence="2 3" key="1">
    <citation type="submission" date="2021-07" db="EMBL/GenBank/DDBJ databases">
        <authorList>
            <person name="So Y."/>
        </authorList>
    </citation>
    <scope>NUCLEOTIDE SEQUENCE [LARGE SCALE GENOMIC DNA]</scope>
    <source>
        <strain evidence="2 3">HJA6</strain>
    </source>
</reference>
<keyword evidence="1" id="KW-0472">Membrane</keyword>
<keyword evidence="1" id="KW-0812">Transmembrane</keyword>
<organism evidence="2 3">
    <name type="scientific">Roseomonas alba</name>
    <dbReference type="NCBI Taxonomy" id="2846776"/>
    <lineage>
        <taxon>Bacteria</taxon>
        <taxon>Pseudomonadati</taxon>
        <taxon>Pseudomonadota</taxon>
        <taxon>Alphaproteobacteria</taxon>
        <taxon>Acetobacterales</taxon>
        <taxon>Roseomonadaceae</taxon>
        <taxon>Roseomonas</taxon>
    </lineage>
</organism>
<evidence type="ECO:0008006" key="4">
    <source>
        <dbReference type="Google" id="ProtNLM"/>
    </source>
</evidence>
<proteinExistence type="predicted"/>
<sequence>MTHALLAFLRGALADRRGVTASECAVLGLGVVVIIASAVLTFGTSLSSAFDRVGSAFVLGG</sequence>
<dbReference type="RefSeq" id="WP_219761340.1">
    <property type="nucleotide sequence ID" value="NZ_JAHYBZ010000001.1"/>
</dbReference>
<dbReference type="EMBL" id="JAHYBZ010000001">
    <property type="protein sequence ID" value="MBW6396803.1"/>
    <property type="molecule type" value="Genomic_DNA"/>
</dbReference>
<keyword evidence="1" id="KW-1133">Transmembrane helix</keyword>
<accession>A0ABS7A3R2</accession>
<feature type="transmembrane region" description="Helical" evidence="1">
    <location>
        <begin position="24"/>
        <end position="42"/>
    </location>
</feature>
<protein>
    <recommendedName>
        <fullName evidence="4">Flp family type IVb pilin</fullName>
    </recommendedName>
</protein>
<dbReference type="Proteomes" id="UP001196565">
    <property type="component" value="Unassembled WGS sequence"/>
</dbReference>
<evidence type="ECO:0000256" key="1">
    <source>
        <dbReference type="SAM" id="Phobius"/>
    </source>
</evidence>
<keyword evidence="3" id="KW-1185">Reference proteome</keyword>
<evidence type="ECO:0000313" key="3">
    <source>
        <dbReference type="Proteomes" id="UP001196565"/>
    </source>
</evidence>
<gene>
    <name evidence="2" type="ORF">KPL78_03040</name>
</gene>